<dbReference type="AlphaFoldDB" id="A0A8S9FZT8"/>
<protein>
    <submittedName>
        <fullName evidence="2">Uncharacterized protein</fullName>
    </submittedName>
</protein>
<sequence length="243" mass="26795">MSRVQTLRLALQQPSTAEVGLFHREVSAIVVYLGSHTCKASYVGEDAPKAVFPSVVGAVAMDVGLDSSKRNSNSEDPKSEKGKGECKLYVGSQALNYCRDQRRSCLIIDHKEHPMLLAEPPLNTQQAVDYSAFSEQSFPRFLEKYVDLGCSASRVVNLRLYRLDFCRSFCDVLAEIMDLIRISSSLASLSALAAVDPSLIFGQFFLIYPIGVFLFLCHGLFERRVLPSGQASRSSRLDVGTSV</sequence>
<gene>
    <name evidence="2" type="ORF">F2Q68_00021758</name>
    <name evidence="3" type="ORF">F2Q70_00005100</name>
</gene>
<keyword evidence="1" id="KW-0812">Transmembrane</keyword>
<evidence type="ECO:0000313" key="3">
    <source>
        <dbReference type="EMBL" id="KAF2574958.1"/>
    </source>
</evidence>
<dbReference type="Pfam" id="PF00022">
    <property type="entry name" value="Actin"/>
    <property type="match status" value="1"/>
</dbReference>
<proteinExistence type="predicted"/>
<evidence type="ECO:0000313" key="4">
    <source>
        <dbReference type="Proteomes" id="UP000712281"/>
    </source>
</evidence>
<dbReference type="InterPro" id="IPR004000">
    <property type="entry name" value="Actin"/>
</dbReference>
<dbReference type="Gene3D" id="3.30.420.40">
    <property type="match status" value="1"/>
</dbReference>
<dbReference type="Proteomes" id="UP000712281">
    <property type="component" value="Unassembled WGS sequence"/>
</dbReference>
<accession>A0A8S9FZT8</accession>
<keyword evidence="1" id="KW-0472">Membrane</keyword>
<organism evidence="2 4">
    <name type="scientific">Brassica cretica</name>
    <name type="common">Mustard</name>
    <dbReference type="NCBI Taxonomy" id="69181"/>
    <lineage>
        <taxon>Eukaryota</taxon>
        <taxon>Viridiplantae</taxon>
        <taxon>Streptophyta</taxon>
        <taxon>Embryophyta</taxon>
        <taxon>Tracheophyta</taxon>
        <taxon>Spermatophyta</taxon>
        <taxon>Magnoliopsida</taxon>
        <taxon>eudicotyledons</taxon>
        <taxon>Gunneridae</taxon>
        <taxon>Pentapetalae</taxon>
        <taxon>rosids</taxon>
        <taxon>malvids</taxon>
        <taxon>Brassicales</taxon>
        <taxon>Brassicaceae</taxon>
        <taxon>Brassiceae</taxon>
        <taxon>Brassica</taxon>
    </lineage>
</organism>
<dbReference type="EMBL" id="QGKY02001015">
    <property type="protein sequence ID" value="KAF2574958.1"/>
    <property type="molecule type" value="Genomic_DNA"/>
</dbReference>
<evidence type="ECO:0000313" key="2">
    <source>
        <dbReference type="EMBL" id="KAF2539173.1"/>
    </source>
</evidence>
<reference evidence="2" key="1">
    <citation type="submission" date="2019-12" db="EMBL/GenBank/DDBJ databases">
        <title>Genome sequencing and annotation of Brassica cretica.</title>
        <authorList>
            <person name="Studholme D.J."/>
            <person name="Sarris P.F."/>
        </authorList>
    </citation>
    <scope>NUCLEOTIDE SEQUENCE</scope>
    <source>
        <strain evidence="2">PFS-001/15</strain>
        <strain evidence="3">PFS-102/07</strain>
        <tissue evidence="2">Leaf</tissue>
    </source>
</reference>
<evidence type="ECO:0000256" key="1">
    <source>
        <dbReference type="SAM" id="Phobius"/>
    </source>
</evidence>
<dbReference type="SUPFAM" id="SSF53067">
    <property type="entry name" value="Actin-like ATPase domain"/>
    <property type="match status" value="1"/>
</dbReference>
<comment type="caution">
    <text evidence="2">The sequence shown here is derived from an EMBL/GenBank/DDBJ whole genome shotgun (WGS) entry which is preliminary data.</text>
</comment>
<name>A0A8S9FZT8_BRACR</name>
<keyword evidence="1" id="KW-1133">Transmembrane helix</keyword>
<dbReference type="EMBL" id="QGKW02002228">
    <property type="protein sequence ID" value="KAF2539173.1"/>
    <property type="molecule type" value="Genomic_DNA"/>
</dbReference>
<feature type="transmembrane region" description="Helical" evidence="1">
    <location>
        <begin position="200"/>
        <end position="221"/>
    </location>
</feature>
<dbReference type="InterPro" id="IPR043129">
    <property type="entry name" value="ATPase_NBD"/>
</dbReference>